<dbReference type="KEGG" id="mten:GWK48_07425"/>
<dbReference type="EMBL" id="CP049074">
    <property type="protein sequence ID" value="QKR01065.1"/>
    <property type="molecule type" value="Genomic_DNA"/>
</dbReference>
<dbReference type="Proteomes" id="UP000509301">
    <property type="component" value="Chromosome"/>
</dbReference>
<proteinExistence type="predicted"/>
<evidence type="ECO:0000313" key="2">
    <source>
        <dbReference type="Proteomes" id="UP000509301"/>
    </source>
</evidence>
<evidence type="ECO:0000313" key="1">
    <source>
        <dbReference type="EMBL" id="QKR01065.1"/>
    </source>
</evidence>
<dbReference type="AlphaFoldDB" id="A0A6N0NXX7"/>
<name>A0A6N0NXX7_9CREN</name>
<organism evidence="1 2">
    <name type="scientific">Metallosphaera tengchongensis</name>
    <dbReference type="NCBI Taxonomy" id="1532350"/>
    <lineage>
        <taxon>Archaea</taxon>
        <taxon>Thermoproteota</taxon>
        <taxon>Thermoprotei</taxon>
        <taxon>Sulfolobales</taxon>
        <taxon>Sulfolobaceae</taxon>
        <taxon>Metallosphaera</taxon>
    </lineage>
</organism>
<protein>
    <submittedName>
        <fullName evidence="1">Uncharacterized protein</fullName>
    </submittedName>
</protein>
<accession>A0A6N0NXX7</accession>
<gene>
    <name evidence="1" type="ORF">GWK48_07425</name>
</gene>
<reference evidence="1 2" key="1">
    <citation type="submission" date="2020-02" db="EMBL/GenBank/DDBJ databases">
        <title>Comparative genome analysis reveals the metabolism and evolution of the thermophilic archaeal genus Metallosphaera.</title>
        <authorList>
            <person name="Jiang C."/>
        </authorList>
    </citation>
    <scope>NUCLEOTIDE SEQUENCE [LARGE SCALE GENOMIC DNA]</scope>
    <source>
        <strain evidence="1 2">Ric-A</strain>
    </source>
</reference>
<keyword evidence="2" id="KW-1185">Reference proteome</keyword>
<dbReference type="OrthoDB" id="37153at2157"/>
<sequence>MNLNLKLVVAMSIALVLSTLLVYQAFVAGFVVSNLAQGSVVSIDSENALLQIDPIEFSAVQNNGGLTISLPAIAPGSVNYGAFIHTTSGNTYDFSAAYLFALVEAEFNYPNNSYIRANLSASLEHVMGLDPNATILILGSSPSSFSAITNFPNNSITVSECGYGQVNVNGMTFAVLGGYGPGASQLGQGSVTIGSGAAAGELIYMLVLLPANATTGTFSAALNLYGYQVSSP</sequence>